<keyword evidence="10" id="KW-1185">Reference proteome</keyword>
<feature type="transmembrane region" description="Helical" evidence="5">
    <location>
        <begin position="648"/>
        <end position="670"/>
    </location>
</feature>
<feature type="domain" description="BFD-like [2Fe-2S]-binding" evidence="6">
    <location>
        <begin position="439"/>
        <end position="485"/>
    </location>
</feature>
<dbReference type="Pfam" id="PF04324">
    <property type="entry name" value="Fer2_BFD"/>
    <property type="match status" value="1"/>
</dbReference>
<dbReference type="Gene3D" id="3.50.50.60">
    <property type="entry name" value="FAD/NAD(P)-binding domain"/>
    <property type="match status" value="2"/>
</dbReference>
<dbReference type="SUPFAM" id="SSF51905">
    <property type="entry name" value="FAD/NAD(P)-binding domain"/>
    <property type="match status" value="1"/>
</dbReference>
<evidence type="ECO:0000259" key="6">
    <source>
        <dbReference type="Pfam" id="PF04324"/>
    </source>
</evidence>
<feature type="domain" description="FAD/NAD(P)-binding" evidence="7">
    <location>
        <begin position="28"/>
        <end position="308"/>
    </location>
</feature>
<evidence type="ECO:0000313" key="10">
    <source>
        <dbReference type="Proteomes" id="UP000033187"/>
    </source>
</evidence>
<dbReference type="Gene3D" id="1.10.10.1100">
    <property type="entry name" value="BFD-like [2Fe-2S]-binding domain"/>
    <property type="match status" value="1"/>
</dbReference>
<dbReference type="Pfam" id="PF07992">
    <property type="entry name" value="Pyr_redox_2"/>
    <property type="match status" value="1"/>
</dbReference>
<dbReference type="Proteomes" id="UP000033187">
    <property type="component" value="Chromosome 1"/>
</dbReference>
<dbReference type="InterPro" id="IPR007419">
    <property type="entry name" value="BFD-like_2Fe2S-bd_dom"/>
</dbReference>
<evidence type="ECO:0000256" key="5">
    <source>
        <dbReference type="SAM" id="Phobius"/>
    </source>
</evidence>
<dbReference type="RefSeq" id="WP_052743935.1">
    <property type="nucleotide sequence ID" value="NZ_LN829118.1"/>
</dbReference>
<dbReference type="KEGG" id="fil:BN1229_v1_2990"/>
<comment type="similarity">
    <text evidence="2">Belongs to the FAD-dependent oxidoreductase family.</text>
</comment>
<evidence type="ECO:0000259" key="7">
    <source>
        <dbReference type="Pfam" id="PF07992"/>
    </source>
</evidence>
<dbReference type="AlphaFoldDB" id="A0A0D6JHS1"/>
<dbReference type="InterPro" id="IPR023753">
    <property type="entry name" value="FAD/NAD-binding_dom"/>
</dbReference>
<feature type="domain" description="NADH-rubredoxin oxidoreductase C-terminal" evidence="8">
    <location>
        <begin position="333"/>
        <end position="404"/>
    </location>
</feature>
<dbReference type="GO" id="GO:0016491">
    <property type="term" value="F:oxidoreductase activity"/>
    <property type="evidence" value="ECO:0007669"/>
    <property type="project" value="InterPro"/>
</dbReference>
<dbReference type="PRINTS" id="PR00368">
    <property type="entry name" value="FADPNR"/>
</dbReference>
<protein>
    <submittedName>
        <fullName evidence="9">NAD(FAD)-dependent dehydrogenase</fullName>
    </submittedName>
</protein>
<keyword evidence="5" id="KW-1133">Transmembrane helix</keyword>
<accession>A0A0D6JHS1</accession>
<name>A0A0D6JHS1_9HYPH</name>
<keyword evidence="5" id="KW-0472">Membrane</keyword>
<evidence type="ECO:0000256" key="3">
    <source>
        <dbReference type="ARBA" id="ARBA00022630"/>
    </source>
</evidence>
<feature type="transmembrane region" description="Helical" evidence="5">
    <location>
        <begin position="579"/>
        <end position="598"/>
    </location>
</feature>
<comment type="cofactor">
    <cofactor evidence="1">
        <name>FAD</name>
        <dbReference type="ChEBI" id="CHEBI:57692"/>
    </cofactor>
</comment>
<gene>
    <name evidence="9" type="ORF">YBN1229_v1_2926</name>
</gene>
<dbReference type="PANTHER" id="PTHR43429:SF3">
    <property type="entry name" value="NITRITE REDUCTASE [NAD(P)H]"/>
    <property type="match status" value="1"/>
</dbReference>
<dbReference type="KEGG" id="fiy:BN1229_v1_2926"/>
<dbReference type="InterPro" id="IPR016156">
    <property type="entry name" value="FAD/NAD-linked_Rdtase_dimer_sf"/>
</dbReference>
<evidence type="ECO:0000313" key="9">
    <source>
        <dbReference type="EMBL" id="CPR21153.1"/>
    </source>
</evidence>
<feature type="transmembrane region" description="Helical" evidence="5">
    <location>
        <begin position="540"/>
        <end position="559"/>
    </location>
</feature>
<evidence type="ECO:0000259" key="8">
    <source>
        <dbReference type="Pfam" id="PF18267"/>
    </source>
</evidence>
<dbReference type="InterPro" id="IPR041575">
    <property type="entry name" value="Rubredoxin_C"/>
</dbReference>
<dbReference type="EMBL" id="LN829119">
    <property type="protein sequence ID" value="CPR21153.1"/>
    <property type="molecule type" value="Genomic_DNA"/>
</dbReference>
<dbReference type="InterPro" id="IPR041854">
    <property type="entry name" value="BFD-like_2Fe2S-bd_dom_sf"/>
</dbReference>
<feature type="transmembrane region" description="Helical" evidence="5">
    <location>
        <begin position="604"/>
        <end position="628"/>
    </location>
</feature>
<evidence type="ECO:0000256" key="2">
    <source>
        <dbReference type="ARBA" id="ARBA00006442"/>
    </source>
</evidence>
<feature type="transmembrane region" description="Helical" evidence="5">
    <location>
        <begin position="499"/>
        <end position="520"/>
    </location>
</feature>
<dbReference type="Gene3D" id="3.30.390.30">
    <property type="match status" value="1"/>
</dbReference>
<reference evidence="10" key="1">
    <citation type="submission" date="2015-02" db="EMBL/GenBank/DDBJ databases">
        <authorList>
            <person name="Chooi Y.-H."/>
        </authorList>
    </citation>
    <scope>NUCLEOTIDE SEQUENCE [LARGE SCALE GENOMIC DNA]</scope>
    <source>
        <strain evidence="10">strain Y</strain>
    </source>
</reference>
<sequence>MNVTARAETLKDASTLVDGKRRIAQDPIVVIGGGPAGIRAAQELSRAGKNVIVFNAERWRPYNRVKLTPLLSGEVQLGQVTQSLEFSGPGTVAVYSGHSVVDIDRTNKVVTTGQGSIWPYGKLIICTGSRAHVPPIPGADKNGVYTFRNFDDVEKLVARSFRARRAIVIGGGLLGLEAARGMADRDVDTVVVEHESYLMARQLDACAGELLARDVEAMGIGVRTGSTVSRIVGEDRVTGLELVSGEVLDCDTIIICTGIRPNMELARDVGLAVGRGIKVGPTLQTSDPDIYAAGECAEFNGHVYGLVGPGLDQAAIAARHISGQASTYDGSMPVTKLKVIGTDVFSMGDTEQLDQRPELDSLTYADADGKIYRRLVLKRGRLVGAVAIGDWSEINRLQEAIRKQMLLLPWQRFRFKANGIVWPEREPQSVRDWPRAATVCNCTGVTRGQIGDAIALGAGSLDDIKRDTGASTVCGSCKIHIGELLGAPPKREPAGAATAIAVTSGIAAILAALILVLPIWSTATTITGRGLPELLFLDGITKQISGYVLLALSVLAVVLSVRKRVPILRKLGGYAGWRVFHILIGVTALAVLAAHTGFRLGDNLNLWLMASFLTLALAGAAAGIATALEHRLFGNARTAATLKDASFWLHLLAFWPLPTLLSLHILSVYFY</sequence>
<proteinExistence type="inferred from homology"/>
<keyword evidence="5" id="KW-0812">Transmembrane</keyword>
<evidence type="ECO:0000256" key="4">
    <source>
        <dbReference type="ARBA" id="ARBA00022827"/>
    </source>
</evidence>
<dbReference type="InterPro" id="IPR050260">
    <property type="entry name" value="FAD-bd_OxRdtase"/>
</dbReference>
<keyword evidence="3" id="KW-0285">Flavoprotein</keyword>
<dbReference type="Pfam" id="PF18267">
    <property type="entry name" value="Rubredoxin_C"/>
    <property type="match status" value="1"/>
</dbReference>
<organism evidence="9 10">
    <name type="scientific">Candidatus Filomicrobium marinum</name>
    <dbReference type="NCBI Taxonomy" id="1608628"/>
    <lineage>
        <taxon>Bacteria</taxon>
        <taxon>Pseudomonadati</taxon>
        <taxon>Pseudomonadota</taxon>
        <taxon>Alphaproteobacteria</taxon>
        <taxon>Hyphomicrobiales</taxon>
        <taxon>Hyphomicrobiaceae</taxon>
        <taxon>Filomicrobium</taxon>
    </lineage>
</organism>
<dbReference type="PANTHER" id="PTHR43429">
    <property type="entry name" value="PYRIDINE NUCLEOTIDE-DISULFIDE OXIDOREDUCTASE DOMAIN-CONTAINING"/>
    <property type="match status" value="1"/>
</dbReference>
<dbReference type="OrthoDB" id="9768666at2"/>
<dbReference type="InterPro" id="IPR036188">
    <property type="entry name" value="FAD/NAD-bd_sf"/>
</dbReference>
<keyword evidence="4" id="KW-0274">FAD</keyword>
<evidence type="ECO:0000256" key="1">
    <source>
        <dbReference type="ARBA" id="ARBA00001974"/>
    </source>
</evidence>
<dbReference type="PRINTS" id="PR00469">
    <property type="entry name" value="PNDRDTASEII"/>
</dbReference>